<feature type="domain" description="DUF4283" evidence="4">
    <location>
        <begin position="33"/>
        <end position="112"/>
    </location>
</feature>
<dbReference type="Pfam" id="PF00078">
    <property type="entry name" value="RVT_1"/>
    <property type="match status" value="1"/>
</dbReference>
<name>A0A803P0Y7_CANSA</name>
<dbReference type="Pfam" id="PF14111">
    <property type="entry name" value="DUF4283"/>
    <property type="match status" value="1"/>
</dbReference>
<dbReference type="AlphaFoldDB" id="A0A803P0Y7"/>
<dbReference type="EMBL" id="UZAU01000106">
    <property type="status" value="NOT_ANNOTATED_CDS"/>
    <property type="molecule type" value="Genomic_DNA"/>
</dbReference>
<dbReference type="EnsemblPlants" id="evm.model.02.411">
    <property type="protein sequence ID" value="cds.evm.model.02.411"/>
    <property type="gene ID" value="evm.TU.02.411"/>
</dbReference>
<dbReference type="InterPro" id="IPR026960">
    <property type="entry name" value="RVT-Znf"/>
</dbReference>
<dbReference type="PANTHER" id="PTHR46890:SF48">
    <property type="entry name" value="RNA-DIRECTED DNA POLYMERASE"/>
    <property type="match status" value="1"/>
</dbReference>
<dbReference type="Proteomes" id="UP000596661">
    <property type="component" value="Chromosome 2"/>
</dbReference>
<feature type="domain" description="Endonuclease/exonuclease/phosphatase" evidence="2">
    <location>
        <begin position="201"/>
        <end position="337"/>
    </location>
</feature>
<evidence type="ECO:0000259" key="2">
    <source>
        <dbReference type="Pfam" id="PF03372"/>
    </source>
</evidence>
<dbReference type="InterPro" id="IPR025558">
    <property type="entry name" value="DUF4283"/>
</dbReference>
<keyword evidence="6" id="KW-1185">Reference proteome</keyword>
<evidence type="ECO:0000259" key="1">
    <source>
        <dbReference type="Pfam" id="PF00078"/>
    </source>
</evidence>
<dbReference type="Pfam" id="PF13966">
    <property type="entry name" value="zf-RVT"/>
    <property type="match status" value="1"/>
</dbReference>
<protein>
    <recommendedName>
        <fullName evidence="7">Reverse transcriptase domain-containing protein</fullName>
    </recommendedName>
</protein>
<dbReference type="GO" id="GO:0003824">
    <property type="term" value="F:catalytic activity"/>
    <property type="evidence" value="ECO:0007669"/>
    <property type="project" value="InterPro"/>
</dbReference>
<organism evidence="5 6">
    <name type="scientific">Cannabis sativa</name>
    <name type="common">Hemp</name>
    <name type="synonym">Marijuana</name>
    <dbReference type="NCBI Taxonomy" id="3483"/>
    <lineage>
        <taxon>Eukaryota</taxon>
        <taxon>Viridiplantae</taxon>
        <taxon>Streptophyta</taxon>
        <taxon>Embryophyta</taxon>
        <taxon>Tracheophyta</taxon>
        <taxon>Spermatophyta</taxon>
        <taxon>Magnoliopsida</taxon>
        <taxon>eudicotyledons</taxon>
        <taxon>Gunneridae</taxon>
        <taxon>Pentapetalae</taxon>
        <taxon>rosids</taxon>
        <taxon>fabids</taxon>
        <taxon>Rosales</taxon>
        <taxon>Cannabaceae</taxon>
        <taxon>Cannabis</taxon>
    </lineage>
</organism>
<dbReference type="InterPro" id="IPR052343">
    <property type="entry name" value="Retrotransposon-Effector_Assoc"/>
</dbReference>
<sequence>MKEQYATLNIDDEDNEGLLFEAGVDELQEIDGRWLLVGRFLTNKSIDFQAMQNKMATLWQPGRGLYVKELDPNLFLFQFYHEVDIERVIEGSPWTFDRVPLIFERVKPGVNPRWLQFGMGTKQGSSSTSAIGPTVSSVLLGTFGGGKQAEIIQGSPSMRLQHVGVDHPSISNNGKSHEMREPNMEEFNVNIVEGDSNEALGQAGGLALLWKEKKEATLLGFSNNHIDAVVFSPNNREWRLTSLYGEPDRSRRQHTWNLLRTLSNHSSLPWCVIGDMNNTVRHEDKRGEDGTLNGLLTGRGTNAWVEVRLDRALVSQSRSLAFPEASLTNLEYSTSDHSPLFLEPKVSDRMTDLRPIALCSVMYKIISKVMVNRMKPFMDTIVSANQSAFIPGRLISDNILVSFEILHYLKRKRKGKDGYMALKLDMSNAILEAQLLVKQGSRWVISDGKSKSILGEPWLPDEENPSIISNHPSLYNAKSIPFQSWPGEDVLTWLKDSSGIYTVRSAYKLLQQLSGDFNLDVLAEDKFWKKLWQLKTPPKMKNLVWRAAKGCLPTMSQLLSKKTNLACLWRPIRHFGMLGMTRDGAEQWNVPMDNSIKVNVDATVFSDSSTYGVGFVARDYGGILVEGSTKLFHGSTTPEVAEAIGVREALSWIKDHL</sequence>
<dbReference type="PANTHER" id="PTHR46890">
    <property type="entry name" value="NON-LTR RETROLELEMENT REVERSE TRANSCRIPTASE-LIKE PROTEIN-RELATED"/>
    <property type="match status" value="1"/>
</dbReference>
<dbReference type="InterPro" id="IPR005135">
    <property type="entry name" value="Endo/exonuclease/phosphatase"/>
</dbReference>
<proteinExistence type="predicted"/>
<feature type="domain" description="Reverse transcriptase zinc-binding" evidence="3">
    <location>
        <begin position="501"/>
        <end position="564"/>
    </location>
</feature>
<reference evidence="5" key="1">
    <citation type="submission" date="2018-11" db="EMBL/GenBank/DDBJ databases">
        <authorList>
            <person name="Grassa J C."/>
        </authorList>
    </citation>
    <scope>NUCLEOTIDE SEQUENCE [LARGE SCALE GENOMIC DNA]</scope>
</reference>
<dbReference type="InterPro" id="IPR036691">
    <property type="entry name" value="Endo/exonu/phosph_ase_sf"/>
</dbReference>
<dbReference type="InterPro" id="IPR000477">
    <property type="entry name" value="RT_dom"/>
</dbReference>
<feature type="domain" description="Reverse transcriptase" evidence="1">
    <location>
        <begin position="347"/>
        <end position="429"/>
    </location>
</feature>
<evidence type="ECO:0000259" key="3">
    <source>
        <dbReference type="Pfam" id="PF13966"/>
    </source>
</evidence>
<evidence type="ECO:0000259" key="4">
    <source>
        <dbReference type="Pfam" id="PF14111"/>
    </source>
</evidence>
<dbReference type="Pfam" id="PF03372">
    <property type="entry name" value="Exo_endo_phos"/>
    <property type="match status" value="1"/>
</dbReference>
<dbReference type="SUPFAM" id="SSF56219">
    <property type="entry name" value="DNase I-like"/>
    <property type="match status" value="1"/>
</dbReference>
<reference evidence="5" key="2">
    <citation type="submission" date="2021-03" db="UniProtKB">
        <authorList>
            <consortium name="EnsemblPlants"/>
        </authorList>
    </citation>
    <scope>IDENTIFICATION</scope>
</reference>
<evidence type="ECO:0000313" key="6">
    <source>
        <dbReference type="Proteomes" id="UP000596661"/>
    </source>
</evidence>
<dbReference type="Gene3D" id="3.60.10.10">
    <property type="entry name" value="Endonuclease/exonuclease/phosphatase"/>
    <property type="match status" value="1"/>
</dbReference>
<dbReference type="Gramene" id="evm.model.02.411">
    <property type="protein sequence ID" value="cds.evm.model.02.411"/>
    <property type="gene ID" value="evm.TU.02.411"/>
</dbReference>
<evidence type="ECO:0000313" key="5">
    <source>
        <dbReference type="EnsemblPlants" id="cds.evm.model.02.411"/>
    </source>
</evidence>
<accession>A0A803P0Y7</accession>
<evidence type="ECO:0008006" key="7">
    <source>
        <dbReference type="Google" id="ProtNLM"/>
    </source>
</evidence>